<keyword evidence="5 6" id="KW-0464">Manganese</keyword>
<dbReference type="PANTHER" id="PTHR42916">
    <property type="entry name" value="2-SUCCINYL-5-ENOLPYRUVYL-6-HYDROXY-3-CYCLOHEXENE-1-CARBOXYLATE SYNTHASE"/>
    <property type="match status" value="1"/>
</dbReference>
<dbReference type="PIRSF" id="PIRSF004983">
    <property type="entry name" value="MenD"/>
    <property type="match status" value="1"/>
</dbReference>
<evidence type="ECO:0000259" key="7">
    <source>
        <dbReference type="Pfam" id="PF02775"/>
    </source>
</evidence>
<dbReference type="GO" id="GO:0070204">
    <property type="term" value="F:2-succinyl-5-enolpyruvyl-6-hydroxy-3-cyclohexene-1-carboxylic-acid synthase activity"/>
    <property type="evidence" value="ECO:0007669"/>
    <property type="project" value="UniProtKB-UniRule"/>
</dbReference>
<evidence type="ECO:0000256" key="1">
    <source>
        <dbReference type="ARBA" id="ARBA00022679"/>
    </source>
</evidence>
<dbReference type="GO" id="GO:0000287">
    <property type="term" value="F:magnesium ion binding"/>
    <property type="evidence" value="ECO:0007669"/>
    <property type="project" value="UniProtKB-UniRule"/>
</dbReference>
<sequence>MVNSPLLGAVVVETLAACGATDVVLAPGSRNAPLSLALHAADAAGRLRLHVRVDERVAAFTALGLAKASGRPVAVVTTSGTAVANLAPAAMEARAAGVPLLLVTADRPAEAVGTGANQTTDQVGVLGPSALGVLRLSAASGSVEAWTAAVQRAHVLAAGVRTRRPGPVQLNVEFPSPHVGPVPDVEVRVAEVSGSVGATVVELDERPTVVLVGDAGAAVGTEARAAAELAGAPLFAEPSSNARAGGNAVAGYRLLLESELGGRIERVVCFGHPTLSRPVTRLLSRPDVELVVVSDRADWFDVGSRASVVADRVLLTGQPEGWLAQWLAADEALPARGGPGLDRAAVVAGVLGSVAPGDNLFLGSSQTIRDADLAPIAPHPIRTWANRGLAGIDGTLATATGVALATGRPTTVLLGDLTLQHDLGALVHPAQEPAADLRVVVADDDGGAIFETLEQGAPAYAPAFERVFGTPQGLDLAAVGAALGWRATTVGTPEELEAALAARVQGRQLVVARIPRTGVTRS</sequence>
<dbReference type="InterPro" id="IPR004433">
    <property type="entry name" value="MenaQ_synth_MenD"/>
</dbReference>
<feature type="domain" description="Thiamine pyrophosphate enzyme N-terminal TPP-binding" evidence="8">
    <location>
        <begin position="8"/>
        <end position="123"/>
    </location>
</feature>
<evidence type="ECO:0000256" key="6">
    <source>
        <dbReference type="HAMAP-Rule" id="MF_01659"/>
    </source>
</evidence>
<evidence type="ECO:0000256" key="4">
    <source>
        <dbReference type="ARBA" id="ARBA00023052"/>
    </source>
</evidence>
<organism evidence="9 10">
    <name type="scientific">Tessaracoccus rhinocerotis</name>
    <dbReference type="NCBI Taxonomy" id="1689449"/>
    <lineage>
        <taxon>Bacteria</taxon>
        <taxon>Bacillati</taxon>
        <taxon>Actinomycetota</taxon>
        <taxon>Actinomycetes</taxon>
        <taxon>Propionibacteriales</taxon>
        <taxon>Propionibacteriaceae</taxon>
        <taxon>Tessaracoccus</taxon>
    </lineage>
</organism>
<reference evidence="9 10" key="1">
    <citation type="submission" date="2019-07" db="EMBL/GenBank/DDBJ databases">
        <authorList>
            <person name="Zhou L.-Y."/>
        </authorList>
    </citation>
    <scope>NUCLEOTIDE SEQUENCE [LARGE SCALE GENOMIC DNA]</scope>
    <source>
        <strain evidence="9 10">YIM 101269</strain>
    </source>
</reference>
<dbReference type="OrthoDB" id="9791859at2"/>
<keyword evidence="6" id="KW-0474">Menaquinone biosynthesis</keyword>
<dbReference type="UniPathway" id="UPA00079"/>
<dbReference type="GO" id="GO:0009234">
    <property type="term" value="P:menaquinone biosynthetic process"/>
    <property type="evidence" value="ECO:0007669"/>
    <property type="project" value="UniProtKB-UniRule"/>
</dbReference>
<keyword evidence="3 6" id="KW-0460">Magnesium</keyword>
<comment type="function">
    <text evidence="6">Catalyzes the thiamine diphosphate-dependent decarboxylation of 2-oxoglutarate and the subsequent addition of the resulting succinic semialdehyde-thiamine pyrophosphate anion to isochorismate to yield 2-succinyl-5-enolpyruvyl-6-hydroxy-3-cyclohexene-1-carboxylate (SEPHCHC).</text>
</comment>
<proteinExistence type="inferred from homology"/>
<dbReference type="AlphaFoldDB" id="A0A553K5M4"/>
<comment type="subunit">
    <text evidence="6">Homodimer.</text>
</comment>
<comment type="pathway">
    <text evidence="6">Quinol/quinone metabolism; menaquinone biosynthesis.</text>
</comment>
<evidence type="ECO:0000256" key="2">
    <source>
        <dbReference type="ARBA" id="ARBA00022723"/>
    </source>
</evidence>
<dbReference type="Gene3D" id="3.40.50.1220">
    <property type="entry name" value="TPP-binding domain"/>
    <property type="match status" value="1"/>
</dbReference>
<evidence type="ECO:0000259" key="8">
    <source>
        <dbReference type="Pfam" id="PF02776"/>
    </source>
</evidence>
<dbReference type="EMBL" id="VKKG01000001">
    <property type="protein sequence ID" value="TRY19991.1"/>
    <property type="molecule type" value="Genomic_DNA"/>
</dbReference>
<comment type="pathway">
    <text evidence="6">Quinol/quinone metabolism; 1,4-dihydroxy-2-naphthoate biosynthesis; 1,4-dihydroxy-2-naphthoate from chorismate: step 2/7.</text>
</comment>
<evidence type="ECO:0000256" key="5">
    <source>
        <dbReference type="ARBA" id="ARBA00023211"/>
    </source>
</evidence>
<keyword evidence="10" id="KW-1185">Reference proteome</keyword>
<feature type="domain" description="Thiamine pyrophosphate enzyme TPP-binding" evidence="7">
    <location>
        <begin position="381"/>
        <end position="510"/>
    </location>
</feature>
<dbReference type="InterPro" id="IPR012001">
    <property type="entry name" value="Thiamin_PyroP_enz_TPP-bd_dom"/>
</dbReference>
<evidence type="ECO:0000313" key="9">
    <source>
        <dbReference type="EMBL" id="TRY19991.1"/>
    </source>
</evidence>
<dbReference type="InterPro" id="IPR011766">
    <property type="entry name" value="TPP_enzyme_TPP-bd"/>
</dbReference>
<evidence type="ECO:0000313" key="10">
    <source>
        <dbReference type="Proteomes" id="UP000317638"/>
    </source>
</evidence>
<dbReference type="Proteomes" id="UP000317638">
    <property type="component" value="Unassembled WGS sequence"/>
</dbReference>
<keyword evidence="4 6" id="KW-0786">Thiamine pyrophosphate</keyword>
<dbReference type="Gene3D" id="3.40.50.970">
    <property type="match status" value="2"/>
</dbReference>
<dbReference type="Pfam" id="PF02775">
    <property type="entry name" value="TPP_enzyme_C"/>
    <property type="match status" value="1"/>
</dbReference>
<dbReference type="GO" id="GO:0030145">
    <property type="term" value="F:manganese ion binding"/>
    <property type="evidence" value="ECO:0007669"/>
    <property type="project" value="UniProtKB-UniRule"/>
</dbReference>
<keyword evidence="2 6" id="KW-0479">Metal-binding</keyword>
<dbReference type="HAMAP" id="MF_01659">
    <property type="entry name" value="MenD"/>
    <property type="match status" value="1"/>
</dbReference>
<accession>A0A553K5M4</accession>
<dbReference type="GO" id="GO:0030976">
    <property type="term" value="F:thiamine pyrophosphate binding"/>
    <property type="evidence" value="ECO:0007669"/>
    <property type="project" value="UniProtKB-UniRule"/>
</dbReference>
<dbReference type="SUPFAM" id="SSF52518">
    <property type="entry name" value="Thiamin diphosphate-binding fold (THDP-binding)"/>
    <property type="match status" value="2"/>
</dbReference>
<comment type="cofactor">
    <cofactor evidence="6">
        <name>Mg(2+)</name>
        <dbReference type="ChEBI" id="CHEBI:18420"/>
    </cofactor>
    <cofactor evidence="6">
        <name>Mn(2+)</name>
        <dbReference type="ChEBI" id="CHEBI:29035"/>
    </cofactor>
</comment>
<comment type="caution">
    <text evidence="9">The sequence shown here is derived from an EMBL/GenBank/DDBJ whole genome shotgun (WGS) entry which is preliminary data.</text>
</comment>
<dbReference type="EC" id="2.2.1.9" evidence="6"/>
<dbReference type="CDD" id="cd02009">
    <property type="entry name" value="TPP_SHCHC_synthase"/>
    <property type="match status" value="1"/>
</dbReference>
<name>A0A553K5M4_9ACTN</name>
<comment type="cofactor">
    <cofactor evidence="6">
        <name>thiamine diphosphate</name>
        <dbReference type="ChEBI" id="CHEBI:58937"/>
    </cofactor>
    <text evidence="6">Binds 1 thiamine pyrophosphate per subunit.</text>
</comment>
<comment type="similarity">
    <text evidence="6">Belongs to the TPP enzyme family. MenD subfamily.</text>
</comment>
<dbReference type="NCBIfam" id="TIGR00173">
    <property type="entry name" value="menD"/>
    <property type="match status" value="1"/>
</dbReference>
<protein>
    <recommendedName>
        <fullName evidence="6">2-succinyl-5-enolpyruvyl-6-hydroxy-3-cyclohexene-1-carboxylate synthase</fullName>
        <shortName evidence="6">SEPHCHC synthase</shortName>
        <ecNumber evidence="6">2.2.1.9</ecNumber>
    </recommendedName>
    <alternativeName>
        <fullName evidence="6">Menaquinone biosynthesis protein MenD</fullName>
    </alternativeName>
</protein>
<keyword evidence="1 6" id="KW-0808">Transferase</keyword>
<dbReference type="UniPathway" id="UPA01057">
    <property type="reaction ID" value="UER00164"/>
</dbReference>
<dbReference type="Pfam" id="PF02776">
    <property type="entry name" value="TPP_enzyme_N"/>
    <property type="match status" value="1"/>
</dbReference>
<gene>
    <name evidence="6 9" type="primary">menD</name>
    <name evidence="9" type="ORF">FOJ82_03715</name>
</gene>
<evidence type="ECO:0000256" key="3">
    <source>
        <dbReference type="ARBA" id="ARBA00022842"/>
    </source>
</evidence>
<dbReference type="PANTHER" id="PTHR42916:SF1">
    <property type="entry name" value="PROTEIN PHYLLO, CHLOROPLASTIC"/>
    <property type="match status" value="1"/>
</dbReference>
<dbReference type="InterPro" id="IPR029061">
    <property type="entry name" value="THDP-binding"/>
</dbReference>
<comment type="catalytic activity">
    <reaction evidence="6">
        <text>isochorismate + 2-oxoglutarate + H(+) = 5-enolpyruvoyl-6-hydroxy-2-succinyl-cyclohex-3-ene-1-carboxylate + CO2</text>
        <dbReference type="Rhea" id="RHEA:25593"/>
        <dbReference type="ChEBI" id="CHEBI:15378"/>
        <dbReference type="ChEBI" id="CHEBI:16526"/>
        <dbReference type="ChEBI" id="CHEBI:16810"/>
        <dbReference type="ChEBI" id="CHEBI:29780"/>
        <dbReference type="ChEBI" id="CHEBI:58818"/>
        <dbReference type="EC" id="2.2.1.9"/>
    </reaction>
</comment>